<feature type="region of interest" description="Disordered" evidence="1">
    <location>
        <begin position="33"/>
        <end position="58"/>
    </location>
</feature>
<name>A0AAE0YAQ2_9GAST</name>
<dbReference type="EMBL" id="JAWDGP010006611">
    <property type="protein sequence ID" value="KAK3737957.1"/>
    <property type="molecule type" value="Genomic_DNA"/>
</dbReference>
<keyword evidence="3" id="KW-1185">Reference proteome</keyword>
<feature type="compositionally biased region" description="Basic and acidic residues" evidence="1">
    <location>
        <begin position="33"/>
        <end position="46"/>
    </location>
</feature>
<evidence type="ECO:0000313" key="3">
    <source>
        <dbReference type="Proteomes" id="UP001283361"/>
    </source>
</evidence>
<dbReference type="Proteomes" id="UP001283361">
    <property type="component" value="Unassembled WGS sequence"/>
</dbReference>
<gene>
    <name evidence="2" type="ORF">RRG08_028580</name>
</gene>
<reference evidence="2" key="1">
    <citation type="journal article" date="2023" name="G3 (Bethesda)">
        <title>A reference genome for the long-term kleptoplast-retaining sea slug Elysia crispata morphotype clarki.</title>
        <authorList>
            <person name="Eastman K.E."/>
            <person name="Pendleton A.L."/>
            <person name="Shaikh M.A."/>
            <person name="Suttiyut T."/>
            <person name="Ogas R."/>
            <person name="Tomko P."/>
            <person name="Gavelis G."/>
            <person name="Widhalm J.R."/>
            <person name="Wisecaver J.H."/>
        </authorList>
    </citation>
    <scope>NUCLEOTIDE SEQUENCE</scope>
    <source>
        <strain evidence="2">ECLA1</strain>
    </source>
</reference>
<accession>A0AAE0YAQ2</accession>
<dbReference type="AlphaFoldDB" id="A0AAE0YAQ2"/>
<proteinExistence type="predicted"/>
<evidence type="ECO:0000313" key="2">
    <source>
        <dbReference type="EMBL" id="KAK3737957.1"/>
    </source>
</evidence>
<comment type="caution">
    <text evidence="2">The sequence shown here is derived from an EMBL/GenBank/DDBJ whole genome shotgun (WGS) entry which is preliminary data.</text>
</comment>
<evidence type="ECO:0000256" key="1">
    <source>
        <dbReference type="SAM" id="MobiDB-lite"/>
    </source>
</evidence>
<sequence>MSKIIIVICHVPAALGYLRRTWKQMNVFKKDEEEARQKRGKEESTQKKGWLSSFGIKR</sequence>
<protein>
    <submittedName>
        <fullName evidence="2">Uncharacterized protein</fullName>
    </submittedName>
</protein>
<organism evidence="2 3">
    <name type="scientific">Elysia crispata</name>
    <name type="common">lettuce slug</name>
    <dbReference type="NCBI Taxonomy" id="231223"/>
    <lineage>
        <taxon>Eukaryota</taxon>
        <taxon>Metazoa</taxon>
        <taxon>Spiralia</taxon>
        <taxon>Lophotrochozoa</taxon>
        <taxon>Mollusca</taxon>
        <taxon>Gastropoda</taxon>
        <taxon>Heterobranchia</taxon>
        <taxon>Euthyneura</taxon>
        <taxon>Panpulmonata</taxon>
        <taxon>Sacoglossa</taxon>
        <taxon>Placobranchoidea</taxon>
        <taxon>Plakobranchidae</taxon>
        <taxon>Elysia</taxon>
    </lineage>
</organism>